<evidence type="ECO:0000256" key="1">
    <source>
        <dbReference type="ARBA" id="ARBA00005525"/>
    </source>
</evidence>
<dbReference type="SUPFAM" id="SSF48179">
    <property type="entry name" value="6-phosphogluconate dehydrogenase C-terminal domain-like"/>
    <property type="match status" value="1"/>
</dbReference>
<dbReference type="SUPFAM" id="SSF51735">
    <property type="entry name" value="NAD(P)-binding Rossmann-fold domains"/>
    <property type="match status" value="1"/>
</dbReference>
<comment type="pathway">
    <text evidence="4">Amino-acid biosynthesis; L-proline biosynthesis; L-proline from L-glutamate 5-semialdehyde: step 1/1.</text>
</comment>
<evidence type="ECO:0000256" key="3">
    <source>
        <dbReference type="ARBA" id="ARBA00023002"/>
    </source>
</evidence>
<keyword evidence="3 4" id="KW-0560">Oxidoreductase</keyword>
<evidence type="ECO:0000256" key="5">
    <source>
        <dbReference type="NCBIfam" id="TIGR00112"/>
    </source>
</evidence>
<keyword evidence="4" id="KW-0963">Cytoplasm</keyword>
<dbReference type="Proteomes" id="UP001564408">
    <property type="component" value="Unassembled WGS sequence"/>
</dbReference>
<dbReference type="Pfam" id="PF03807">
    <property type="entry name" value="F420_oxidored"/>
    <property type="match status" value="1"/>
</dbReference>
<dbReference type="InterPro" id="IPR036291">
    <property type="entry name" value="NAD(P)-bd_dom_sf"/>
</dbReference>
<evidence type="ECO:0000259" key="6">
    <source>
        <dbReference type="Pfam" id="PF03807"/>
    </source>
</evidence>
<keyword evidence="4" id="KW-0641">Proline biosynthesis</keyword>
<dbReference type="InterPro" id="IPR000304">
    <property type="entry name" value="Pyrroline-COOH_reductase"/>
</dbReference>
<comment type="function">
    <text evidence="4">Catalyzes the reduction of 1-pyrroline-5-carboxylate (PCA) to L-proline.</text>
</comment>
<dbReference type="Gene3D" id="1.10.3730.10">
    <property type="entry name" value="ProC C-terminal domain-like"/>
    <property type="match status" value="1"/>
</dbReference>
<dbReference type="GO" id="GO:0004735">
    <property type="term" value="F:pyrroline-5-carboxylate reductase activity"/>
    <property type="evidence" value="ECO:0007669"/>
    <property type="project" value="UniProtKB-EC"/>
</dbReference>
<dbReference type="EMBL" id="JBDKXB010000002">
    <property type="protein sequence ID" value="MEY6431274.1"/>
    <property type="molecule type" value="Genomic_DNA"/>
</dbReference>
<sequence>MKHAHIAFIGGGNMATSLIAGLVADGYEPQRLIVSDPVPATLAGLRGRFGIRTVADNASALREADTLVLCVKPQVAASVCRDLAPAISERIGLVISVMAGVRETAIQRWLGAAIPIVRAMPNTPAMLQAGAIGLHASDHVSAVQRNEAETILRAVGMVRWMTDEDQMDAVTAISGSGPAYFFLLMESLERAGVALGLTAEDARLLTIQTALGAARMAIEGGDPPDVLRARVTSPGGTTEAALKVFATAGFGDLVARAATAARERAGQLSDHLTEQS</sequence>
<feature type="domain" description="Pyrroline-5-carboxylate reductase dimerisation" evidence="7">
    <location>
        <begin position="164"/>
        <end position="268"/>
    </location>
</feature>
<evidence type="ECO:0000313" key="8">
    <source>
        <dbReference type="EMBL" id="MEY6431274.1"/>
    </source>
</evidence>
<dbReference type="EC" id="1.5.1.2" evidence="4 5"/>
<name>A0ABV4BBW6_9GAMM</name>
<dbReference type="InterPro" id="IPR008927">
    <property type="entry name" value="6-PGluconate_DH-like_C_sf"/>
</dbReference>
<dbReference type="InterPro" id="IPR029036">
    <property type="entry name" value="P5CR_dimer"/>
</dbReference>
<proteinExistence type="inferred from homology"/>
<comment type="catalytic activity">
    <reaction evidence="4">
        <text>L-proline + NAD(+) = (S)-1-pyrroline-5-carboxylate + NADH + 2 H(+)</text>
        <dbReference type="Rhea" id="RHEA:14105"/>
        <dbReference type="ChEBI" id="CHEBI:15378"/>
        <dbReference type="ChEBI" id="CHEBI:17388"/>
        <dbReference type="ChEBI" id="CHEBI:57540"/>
        <dbReference type="ChEBI" id="CHEBI:57945"/>
        <dbReference type="ChEBI" id="CHEBI:60039"/>
        <dbReference type="EC" id="1.5.1.2"/>
    </reaction>
</comment>
<keyword evidence="4" id="KW-0028">Amino-acid biosynthesis</keyword>
<keyword evidence="2 4" id="KW-0521">NADP</keyword>
<dbReference type="PANTHER" id="PTHR11645">
    <property type="entry name" value="PYRROLINE-5-CARBOXYLATE REDUCTASE"/>
    <property type="match status" value="1"/>
</dbReference>
<comment type="caution">
    <text evidence="8">The sequence shown here is derived from an EMBL/GenBank/DDBJ whole genome shotgun (WGS) entry which is preliminary data.</text>
</comment>
<dbReference type="Gene3D" id="3.40.50.720">
    <property type="entry name" value="NAD(P)-binding Rossmann-like Domain"/>
    <property type="match status" value="1"/>
</dbReference>
<protein>
    <recommendedName>
        <fullName evidence="4 5">Pyrroline-5-carboxylate reductase</fullName>
        <shortName evidence="4">P5C reductase</shortName>
        <shortName evidence="4">P5CR</shortName>
        <ecNumber evidence="4 5">1.5.1.2</ecNumber>
    </recommendedName>
    <alternativeName>
        <fullName evidence="4">PCA reductase</fullName>
    </alternativeName>
</protein>
<comment type="catalytic activity">
    <reaction evidence="4">
        <text>L-proline + NADP(+) = (S)-1-pyrroline-5-carboxylate + NADPH + 2 H(+)</text>
        <dbReference type="Rhea" id="RHEA:14109"/>
        <dbReference type="ChEBI" id="CHEBI:15378"/>
        <dbReference type="ChEBI" id="CHEBI:17388"/>
        <dbReference type="ChEBI" id="CHEBI:57783"/>
        <dbReference type="ChEBI" id="CHEBI:58349"/>
        <dbReference type="ChEBI" id="CHEBI:60039"/>
        <dbReference type="EC" id="1.5.1.2"/>
    </reaction>
</comment>
<dbReference type="HAMAP" id="MF_01925">
    <property type="entry name" value="P5C_reductase"/>
    <property type="match status" value="1"/>
</dbReference>
<dbReference type="InterPro" id="IPR028939">
    <property type="entry name" value="P5C_Rdtase_cat_N"/>
</dbReference>
<dbReference type="NCBIfam" id="TIGR00112">
    <property type="entry name" value="proC"/>
    <property type="match status" value="1"/>
</dbReference>
<evidence type="ECO:0000259" key="7">
    <source>
        <dbReference type="Pfam" id="PF14748"/>
    </source>
</evidence>
<accession>A0ABV4BBW6</accession>
<comment type="similarity">
    <text evidence="1 4">Belongs to the pyrroline-5-carboxylate reductase family.</text>
</comment>
<keyword evidence="9" id="KW-1185">Reference proteome</keyword>
<dbReference type="RefSeq" id="WP_369665657.1">
    <property type="nucleotide sequence ID" value="NZ_JBDKXB010000002.1"/>
</dbReference>
<reference evidence="8 9" key="1">
    <citation type="submission" date="2024-05" db="EMBL/GenBank/DDBJ databases">
        <title>Genome Sequence and Characterization of the New Strain Purple Sulfur Bacterium of Genus Thioalkalicoccus.</title>
        <authorList>
            <person name="Bryantseva I.A."/>
            <person name="Kyndt J.A."/>
            <person name="Imhoff J.F."/>
        </authorList>
    </citation>
    <scope>NUCLEOTIDE SEQUENCE [LARGE SCALE GENOMIC DNA]</scope>
    <source>
        <strain evidence="8 9">Um2</strain>
    </source>
</reference>
<dbReference type="Pfam" id="PF14748">
    <property type="entry name" value="P5CR_dimer"/>
    <property type="match status" value="1"/>
</dbReference>
<evidence type="ECO:0000256" key="2">
    <source>
        <dbReference type="ARBA" id="ARBA00022857"/>
    </source>
</evidence>
<comment type="subcellular location">
    <subcellularLocation>
        <location evidence="4">Cytoplasm</location>
    </subcellularLocation>
</comment>
<evidence type="ECO:0000256" key="4">
    <source>
        <dbReference type="HAMAP-Rule" id="MF_01925"/>
    </source>
</evidence>
<dbReference type="PANTHER" id="PTHR11645:SF0">
    <property type="entry name" value="PYRROLINE-5-CARBOXYLATE REDUCTASE 3"/>
    <property type="match status" value="1"/>
</dbReference>
<organism evidence="8 9">
    <name type="scientific">Thioalkalicoccus limnaeus</name>
    <dbReference type="NCBI Taxonomy" id="120681"/>
    <lineage>
        <taxon>Bacteria</taxon>
        <taxon>Pseudomonadati</taxon>
        <taxon>Pseudomonadota</taxon>
        <taxon>Gammaproteobacteria</taxon>
        <taxon>Chromatiales</taxon>
        <taxon>Chromatiaceae</taxon>
        <taxon>Thioalkalicoccus</taxon>
    </lineage>
</organism>
<dbReference type="PIRSF" id="PIRSF000193">
    <property type="entry name" value="Pyrrol-5-carb_rd"/>
    <property type="match status" value="1"/>
</dbReference>
<evidence type="ECO:0000313" key="9">
    <source>
        <dbReference type="Proteomes" id="UP001564408"/>
    </source>
</evidence>
<gene>
    <name evidence="4 8" type="primary">proC</name>
    <name evidence="8" type="ORF">ABC977_02505</name>
</gene>
<feature type="domain" description="Pyrroline-5-carboxylate reductase catalytic N-terminal" evidence="6">
    <location>
        <begin position="6"/>
        <end position="100"/>
    </location>
</feature>